<proteinExistence type="predicted"/>
<evidence type="ECO:0000313" key="2">
    <source>
        <dbReference type="Proteomes" id="UP001055072"/>
    </source>
</evidence>
<name>A0ACB8U0J8_9APHY</name>
<organism evidence="1 2">
    <name type="scientific">Irpex rosettiformis</name>
    <dbReference type="NCBI Taxonomy" id="378272"/>
    <lineage>
        <taxon>Eukaryota</taxon>
        <taxon>Fungi</taxon>
        <taxon>Dikarya</taxon>
        <taxon>Basidiomycota</taxon>
        <taxon>Agaricomycotina</taxon>
        <taxon>Agaricomycetes</taxon>
        <taxon>Polyporales</taxon>
        <taxon>Irpicaceae</taxon>
        <taxon>Irpex</taxon>
    </lineage>
</organism>
<reference evidence="1" key="1">
    <citation type="journal article" date="2021" name="Environ. Microbiol.">
        <title>Gene family expansions and transcriptome signatures uncover fungal adaptations to wood decay.</title>
        <authorList>
            <person name="Hage H."/>
            <person name="Miyauchi S."/>
            <person name="Viragh M."/>
            <person name="Drula E."/>
            <person name="Min B."/>
            <person name="Chaduli D."/>
            <person name="Navarro D."/>
            <person name="Favel A."/>
            <person name="Norest M."/>
            <person name="Lesage-Meessen L."/>
            <person name="Balint B."/>
            <person name="Merenyi Z."/>
            <person name="de Eugenio L."/>
            <person name="Morin E."/>
            <person name="Martinez A.T."/>
            <person name="Baldrian P."/>
            <person name="Stursova M."/>
            <person name="Martinez M.J."/>
            <person name="Novotny C."/>
            <person name="Magnuson J.K."/>
            <person name="Spatafora J.W."/>
            <person name="Maurice S."/>
            <person name="Pangilinan J."/>
            <person name="Andreopoulos W."/>
            <person name="LaButti K."/>
            <person name="Hundley H."/>
            <person name="Na H."/>
            <person name="Kuo A."/>
            <person name="Barry K."/>
            <person name="Lipzen A."/>
            <person name="Henrissat B."/>
            <person name="Riley R."/>
            <person name="Ahrendt S."/>
            <person name="Nagy L.G."/>
            <person name="Grigoriev I.V."/>
            <person name="Martin F."/>
            <person name="Rosso M.N."/>
        </authorList>
    </citation>
    <scope>NUCLEOTIDE SEQUENCE</scope>
    <source>
        <strain evidence="1">CBS 384.51</strain>
    </source>
</reference>
<dbReference type="Proteomes" id="UP001055072">
    <property type="component" value="Unassembled WGS sequence"/>
</dbReference>
<dbReference type="EMBL" id="MU274916">
    <property type="protein sequence ID" value="KAI0087758.1"/>
    <property type="molecule type" value="Genomic_DNA"/>
</dbReference>
<evidence type="ECO:0000313" key="1">
    <source>
        <dbReference type="EMBL" id="KAI0087758.1"/>
    </source>
</evidence>
<gene>
    <name evidence="1" type="ORF">BDY19DRAFT_953044</name>
</gene>
<comment type="caution">
    <text evidence="1">The sequence shown here is derived from an EMBL/GenBank/DDBJ whole genome shotgun (WGS) entry which is preliminary data.</text>
</comment>
<keyword evidence="2" id="KW-1185">Reference proteome</keyword>
<sequence>MASEKELILPLAIIERSKHRTERHGWFLLSLVSIIAFWSFVYCEVLGKTGFAIRLLLTDKGHTTPIGLPDRIQRRWGQYSPYFPAGKYVGPPKGCKITQVNILQRHGIRYPNEDDEYDKSVNNLMSAEKFHDSKLEFLKDYEYKLREEFLTPLGAQESFESGKEVFHRYNHLITPHLLPFVRASGKSRVVDSAGNWTVGLAVASKHHIHASVDQILSESVNNTLNNDCPNASQGEEEKNTWLSVFAPPIVKRLQKAAHKANITNQDVHKLMALCPFESLGLEKRSPFCKIFTKAEFADFEYFGDVEKYYKTGYGNPLGPIQGVGYVNELLARLTDKPVHDKTQHNHSLSFPLDRTIYADFTHENSQVAVFAAMGLFDVSEAPDPKKMRRMPEVREWVASRMVPFSGRMVVEKLECVGKSFAEYSDRIGDAVHGGLPTSQLKEKGEYVRIFVNDALQPLEFCGAKKKGRRRGMCTLDRFLESQAYARRNGDEDFTKCYN</sequence>
<protein>
    <submittedName>
        <fullName evidence="1">Histidine phosphatase superfamily</fullName>
    </submittedName>
</protein>
<accession>A0ACB8U0J8</accession>